<dbReference type="Proteomes" id="UP000269438">
    <property type="component" value="Unassembled WGS sequence"/>
</dbReference>
<sequence>MSAIAIIGGHGKVALHLEQILVNRGHQVTGVVRNPEHVADVEATGASAVVADIETLVIWQIEDLLRGFDVIVWSAGAGGGSPERTYAVDRDAAIRTIDAALRLETRRFLMVSYQGARIDHGIDPEDSFFAYAEAKAAADEYLRRQNLDWTILAPGALTDEDSTGKISVTDTRGPMSRANVALVAADVIHAPETAGHTIPFVDGETDIADALRAVIAGQATGGEATLPG</sequence>
<dbReference type="InterPro" id="IPR016040">
    <property type="entry name" value="NAD(P)-bd_dom"/>
</dbReference>
<comment type="caution">
    <text evidence="2">The sequence shown here is derived from an EMBL/GenBank/DDBJ whole genome shotgun (WGS) entry which is preliminary data.</text>
</comment>
<name>A0A3L7AFP9_9MICO</name>
<protein>
    <submittedName>
        <fullName evidence="2">SDR family oxidoreductase</fullName>
    </submittedName>
</protein>
<dbReference type="RefSeq" id="WP_121689426.1">
    <property type="nucleotide sequence ID" value="NZ_RCUY01000015.1"/>
</dbReference>
<accession>A0A3L7AFP9</accession>
<keyword evidence="3" id="KW-1185">Reference proteome</keyword>
<feature type="domain" description="NAD(P)-binding" evidence="1">
    <location>
        <begin position="8"/>
        <end position="191"/>
    </location>
</feature>
<dbReference type="Pfam" id="PF13460">
    <property type="entry name" value="NAD_binding_10"/>
    <property type="match status" value="1"/>
</dbReference>
<evidence type="ECO:0000313" key="3">
    <source>
        <dbReference type="Proteomes" id="UP000269438"/>
    </source>
</evidence>
<reference evidence="2 3" key="1">
    <citation type="submission" date="2018-10" db="EMBL/GenBank/DDBJ databases">
        <authorList>
            <person name="Li J."/>
        </authorList>
    </citation>
    <scope>NUCLEOTIDE SEQUENCE [LARGE SCALE GENOMIC DNA]</scope>
    <source>
        <strain evidence="2 3">JCM 11654</strain>
    </source>
</reference>
<organism evidence="2 3">
    <name type="scientific">Mycetocola lacteus</name>
    <dbReference type="NCBI Taxonomy" id="76637"/>
    <lineage>
        <taxon>Bacteria</taxon>
        <taxon>Bacillati</taxon>
        <taxon>Actinomycetota</taxon>
        <taxon>Actinomycetes</taxon>
        <taxon>Micrococcales</taxon>
        <taxon>Microbacteriaceae</taxon>
        <taxon>Mycetocola</taxon>
    </lineage>
</organism>
<dbReference type="PANTHER" id="PTHR15020:SF50">
    <property type="entry name" value="UPF0659 PROTEIN YMR090W"/>
    <property type="match status" value="1"/>
</dbReference>
<evidence type="ECO:0000259" key="1">
    <source>
        <dbReference type="Pfam" id="PF13460"/>
    </source>
</evidence>
<dbReference type="AlphaFoldDB" id="A0A3L7AFP9"/>
<gene>
    <name evidence="2" type="ORF">D9V34_15765</name>
</gene>
<dbReference type="SUPFAM" id="SSF51735">
    <property type="entry name" value="NAD(P)-binding Rossmann-fold domains"/>
    <property type="match status" value="1"/>
</dbReference>
<proteinExistence type="predicted"/>
<dbReference type="EMBL" id="RCUY01000015">
    <property type="protein sequence ID" value="RLP79253.1"/>
    <property type="molecule type" value="Genomic_DNA"/>
</dbReference>
<dbReference type="PANTHER" id="PTHR15020">
    <property type="entry name" value="FLAVIN REDUCTASE-RELATED"/>
    <property type="match status" value="1"/>
</dbReference>
<dbReference type="InterPro" id="IPR036291">
    <property type="entry name" value="NAD(P)-bd_dom_sf"/>
</dbReference>
<dbReference type="OrthoDB" id="4248066at2"/>
<evidence type="ECO:0000313" key="2">
    <source>
        <dbReference type="EMBL" id="RLP79253.1"/>
    </source>
</evidence>
<dbReference type="CDD" id="cd05243">
    <property type="entry name" value="SDR_a5"/>
    <property type="match status" value="1"/>
</dbReference>
<dbReference type="Gene3D" id="3.40.50.720">
    <property type="entry name" value="NAD(P)-binding Rossmann-like Domain"/>
    <property type="match status" value="1"/>
</dbReference>